<reference evidence="3" key="1">
    <citation type="journal article" date="2017" name="Nat. Ecol. Evol.">
        <title>Genome expansion and lineage-specific genetic innovations in the forest pathogenic fungi Armillaria.</title>
        <authorList>
            <person name="Sipos G."/>
            <person name="Prasanna A.N."/>
            <person name="Walter M.C."/>
            <person name="O'Connor E."/>
            <person name="Balint B."/>
            <person name="Krizsan K."/>
            <person name="Kiss B."/>
            <person name="Hess J."/>
            <person name="Varga T."/>
            <person name="Slot J."/>
            <person name="Riley R."/>
            <person name="Boka B."/>
            <person name="Rigling D."/>
            <person name="Barry K."/>
            <person name="Lee J."/>
            <person name="Mihaltcheva S."/>
            <person name="LaButti K."/>
            <person name="Lipzen A."/>
            <person name="Waldron R."/>
            <person name="Moloney N.M."/>
            <person name="Sperisen C."/>
            <person name="Kredics L."/>
            <person name="Vagvoelgyi C."/>
            <person name="Patrignani A."/>
            <person name="Fitzpatrick D."/>
            <person name="Nagy I."/>
            <person name="Doyle S."/>
            <person name="Anderson J.B."/>
            <person name="Grigoriev I.V."/>
            <person name="Gueldener U."/>
            <person name="Muensterkoetter M."/>
            <person name="Nagy L.G."/>
        </authorList>
    </citation>
    <scope>NUCLEOTIDE SEQUENCE [LARGE SCALE GENOMIC DNA]</scope>
    <source>
        <strain evidence="3">Ar21-2</strain>
    </source>
</reference>
<name>A0A2H3DPX8_ARMGA</name>
<dbReference type="EMBL" id="KZ293649">
    <property type="protein sequence ID" value="PBK97279.1"/>
    <property type="molecule type" value="Genomic_DNA"/>
</dbReference>
<keyword evidence="3" id="KW-1185">Reference proteome</keyword>
<dbReference type="Proteomes" id="UP000217790">
    <property type="component" value="Unassembled WGS sequence"/>
</dbReference>
<dbReference type="InParanoid" id="A0A2H3DPX8"/>
<evidence type="ECO:0000256" key="1">
    <source>
        <dbReference type="SAM" id="MobiDB-lite"/>
    </source>
</evidence>
<feature type="region of interest" description="Disordered" evidence="1">
    <location>
        <begin position="20"/>
        <end position="80"/>
    </location>
</feature>
<gene>
    <name evidence="2" type="ORF">ARMGADRAFT_1162207</name>
</gene>
<proteinExistence type="predicted"/>
<dbReference type="OMA" id="DMMRKMT"/>
<protein>
    <submittedName>
        <fullName evidence="2">Uncharacterized protein</fullName>
    </submittedName>
</protein>
<dbReference type="OrthoDB" id="2965805at2759"/>
<feature type="compositionally biased region" description="Polar residues" evidence="1">
    <location>
        <begin position="66"/>
        <end position="80"/>
    </location>
</feature>
<dbReference type="AlphaFoldDB" id="A0A2H3DPX8"/>
<organism evidence="2 3">
    <name type="scientific">Armillaria gallica</name>
    <name type="common">Bulbous honey fungus</name>
    <name type="synonym">Armillaria bulbosa</name>
    <dbReference type="NCBI Taxonomy" id="47427"/>
    <lineage>
        <taxon>Eukaryota</taxon>
        <taxon>Fungi</taxon>
        <taxon>Dikarya</taxon>
        <taxon>Basidiomycota</taxon>
        <taxon>Agaricomycotina</taxon>
        <taxon>Agaricomycetes</taxon>
        <taxon>Agaricomycetidae</taxon>
        <taxon>Agaricales</taxon>
        <taxon>Marasmiineae</taxon>
        <taxon>Physalacriaceae</taxon>
        <taxon>Armillaria</taxon>
    </lineage>
</organism>
<sequence length="163" mass="18384">MAKKKPVFKKIRRVRVTEKGTLVIQPTRKKEKAPGQEANGGKTAPPRLVGPPIQYTKDLHEDDASDPSTDPLNIVGTTRAPSVNQTKDELLNDQWSFNDSLYVALLKGLFLARQRLQLIVAERKRQTISDDQIAERLKNLSDMMRKMTTTLAVLTEQEFARDG</sequence>
<accession>A0A2H3DPX8</accession>
<evidence type="ECO:0000313" key="2">
    <source>
        <dbReference type="EMBL" id="PBK97279.1"/>
    </source>
</evidence>
<evidence type="ECO:0000313" key="3">
    <source>
        <dbReference type="Proteomes" id="UP000217790"/>
    </source>
</evidence>